<evidence type="ECO:0000256" key="7">
    <source>
        <dbReference type="ARBA" id="ARBA00019179"/>
    </source>
</evidence>
<evidence type="ECO:0000313" key="19">
    <source>
        <dbReference type="Proteomes" id="UP001497493"/>
    </source>
</evidence>
<keyword evidence="9 14" id="KW-0540">Nuclease</keyword>
<name>A0ABM9NFF3_9GAMM</name>
<dbReference type="InterPro" id="IPR024567">
    <property type="entry name" value="RNase_HII/HIII_dom"/>
</dbReference>
<evidence type="ECO:0000256" key="3">
    <source>
        <dbReference type="ARBA" id="ARBA00004065"/>
    </source>
</evidence>
<protein>
    <recommendedName>
        <fullName evidence="7 14">Ribonuclease HII</fullName>
        <shortName evidence="14">RNase HII</shortName>
        <ecNumber evidence="6 14">3.1.26.4</ecNumber>
    </recommendedName>
</protein>
<evidence type="ECO:0000256" key="16">
    <source>
        <dbReference type="RuleBase" id="RU003515"/>
    </source>
</evidence>
<dbReference type="GO" id="GO:0004523">
    <property type="term" value="F:RNA-DNA hybrid ribonuclease activity"/>
    <property type="evidence" value="ECO:0007669"/>
    <property type="project" value="UniProtKB-EC"/>
</dbReference>
<sequence length="199" mass="20943">MAGQLGSIVAGYDEVGRGCIAGPVIAAAVLFRAGDCPVPGLADSKTLDAQQRAALAPVITRRAVAWAIGRAEVGEIDRLNILEASLLAMRRAHAALPVAPDWALVDGNRYPGLPCPGRAVIGGDRSEPVISAASILAKVFRDREMGVLDLLHPGYGFAAHKGYPTQSHRLALKALGISPAHRRSFAPVRQLAERLCTSD</sequence>
<dbReference type="HAMAP" id="MF_00052_B">
    <property type="entry name" value="RNase_HII_B"/>
    <property type="match status" value="1"/>
</dbReference>
<feature type="domain" description="RNase H type-2" evidence="17">
    <location>
        <begin position="7"/>
        <end position="197"/>
    </location>
</feature>
<keyword evidence="10 14" id="KW-0479">Metal-binding</keyword>
<dbReference type="PROSITE" id="PS51975">
    <property type="entry name" value="RNASE_H_2"/>
    <property type="match status" value="1"/>
</dbReference>
<evidence type="ECO:0000256" key="9">
    <source>
        <dbReference type="ARBA" id="ARBA00022722"/>
    </source>
</evidence>
<dbReference type="Gene3D" id="3.30.420.10">
    <property type="entry name" value="Ribonuclease H-like superfamily/Ribonuclease H"/>
    <property type="match status" value="1"/>
</dbReference>
<comment type="catalytic activity">
    <reaction evidence="1 14 15 16">
        <text>Endonucleolytic cleavage to 5'-phosphomonoester.</text>
        <dbReference type="EC" id="3.1.26.4"/>
    </reaction>
</comment>
<keyword evidence="11 14" id="KW-0255">Endonuclease</keyword>
<evidence type="ECO:0000259" key="17">
    <source>
        <dbReference type="PROSITE" id="PS51975"/>
    </source>
</evidence>
<dbReference type="Proteomes" id="UP001497493">
    <property type="component" value="Chromosome"/>
</dbReference>
<evidence type="ECO:0000256" key="8">
    <source>
        <dbReference type="ARBA" id="ARBA00022490"/>
    </source>
</evidence>
<dbReference type="InterPro" id="IPR022898">
    <property type="entry name" value="RNase_HII"/>
</dbReference>
<dbReference type="InterPro" id="IPR012337">
    <property type="entry name" value="RNaseH-like_sf"/>
</dbReference>
<gene>
    <name evidence="14 18" type="primary">rnhB</name>
    <name evidence="18" type="ORF">MECH1_V1_0551</name>
</gene>
<dbReference type="PANTHER" id="PTHR10954:SF18">
    <property type="entry name" value="RIBONUCLEASE HII"/>
    <property type="match status" value="1"/>
</dbReference>
<proteinExistence type="inferred from homology"/>
<comment type="subcellular location">
    <subcellularLocation>
        <location evidence="4 14">Cytoplasm</location>
    </subcellularLocation>
</comment>
<organism evidence="18 19">
    <name type="scientific">Candidatus Methylocalor cossyra</name>
    <dbReference type="NCBI Taxonomy" id="3108543"/>
    <lineage>
        <taxon>Bacteria</taxon>
        <taxon>Pseudomonadati</taxon>
        <taxon>Pseudomonadota</taxon>
        <taxon>Gammaproteobacteria</taxon>
        <taxon>Methylococcales</taxon>
        <taxon>Methylococcaceae</taxon>
        <taxon>Candidatus Methylocalor</taxon>
    </lineage>
</organism>
<evidence type="ECO:0000256" key="6">
    <source>
        <dbReference type="ARBA" id="ARBA00012180"/>
    </source>
</evidence>
<comment type="cofactor">
    <cofactor evidence="14 15">
        <name>Mn(2+)</name>
        <dbReference type="ChEBI" id="CHEBI:29035"/>
    </cofactor>
    <cofactor evidence="14 15">
        <name>Mg(2+)</name>
        <dbReference type="ChEBI" id="CHEBI:18420"/>
    </cofactor>
    <text evidence="14 15">Manganese or magnesium. Binds 1 divalent metal ion per monomer in the absence of substrate. May bind a second metal ion after substrate binding.</text>
</comment>
<dbReference type="Pfam" id="PF01351">
    <property type="entry name" value="RNase_HII"/>
    <property type="match status" value="1"/>
</dbReference>
<reference evidence="18 19" key="1">
    <citation type="submission" date="2024-04" db="EMBL/GenBank/DDBJ databases">
        <authorList>
            <person name="Cremers G."/>
        </authorList>
    </citation>
    <scope>NUCLEOTIDE SEQUENCE [LARGE SCALE GENOMIC DNA]</scope>
    <source>
        <strain evidence="18">MeCH1-AG</strain>
    </source>
</reference>
<dbReference type="InterPro" id="IPR036397">
    <property type="entry name" value="RNaseH_sf"/>
</dbReference>
<evidence type="ECO:0000256" key="12">
    <source>
        <dbReference type="ARBA" id="ARBA00022801"/>
    </source>
</evidence>
<dbReference type="EMBL" id="OZ026884">
    <property type="protein sequence ID" value="CAL1239327.1"/>
    <property type="molecule type" value="Genomic_DNA"/>
</dbReference>
<dbReference type="InterPro" id="IPR001352">
    <property type="entry name" value="RNase_HII/HIII"/>
</dbReference>
<evidence type="ECO:0000256" key="14">
    <source>
        <dbReference type="HAMAP-Rule" id="MF_00052"/>
    </source>
</evidence>
<dbReference type="EC" id="3.1.26.4" evidence="6 14"/>
<comment type="cofactor">
    <cofactor evidence="2">
        <name>Mg(2+)</name>
        <dbReference type="ChEBI" id="CHEBI:18420"/>
    </cofactor>
</comment>
<keyword evidence="19" id="KW-1185">Reference proteome</keyword>
<evidence type="ECO:0000256" key="15">
    <source>
        <dbReference type="PROSITE-ProRule" id="PRU01319"/>
    </source>
</evidence>
<dbReference type="SUPFAM" id="SSF53098">
    <property type="entry name" value="Ribonuclease H-like"/>
    <property type="match status" value="1"/>
</dbReference>
<evidence type="ECO:0000256" key="1">
    <source>
        <dbReference type="ARBA" id="ARBA00000077"/>
    </source>
</evidence>
<dbReference type="CDD" id="cd07182">
    <property type="entry name" value="RNase_HII_bacteria_HII_like"/>
    <property type="match status" value="1"/>
</dbReference>
<evidence type="ECO:0000256" key="5">
    <source>
        <dbReference type="ARBA" id="ARBA00007383"/>
    </source>
</evidence>
<evidence type="ECO:0000256" key="13">
    <source>
        <dbReference type="ARBA" id="ARBA00023211"/>
    </source>
</evidence>
<comment type="similarity">
    <text evidence="5 14 16">Belongs to the RNase HII family.</text>
</comment>
<evidence type="ECO:0000256" key="4">
    <source>
        <dbReference type="ARBA" id="ARBA00004496"/>
    </source>
</evidence>
<feature type="binding site" evidence="14 15">
    <location>
        <position position="13"/>
    </location>
    <ligand>
        <name>a divalent metal cation</name>
        <dbReference type="ChEBI" id="CHEBI:60240"/>
    </ligand>
</feature>
<feature type="binding site" evidence="14 15">
    <location>
        <position position="14"/>
    </location>
    <ligand>
        <name>a divalent metal cation</name>
        <dbReference type="ChEBI" id="CHEBI:60240"/>
    </ligand>
</feature>
<accession>A0ABM9NFF3</accession>
<dbReference type="NCBIfam" id="NF000595">
    <property type="entry name" value="PRK00015.1-3"/>
    <property type="match status" value="1"/>
</dbReference>
<dbReference type="PANTHER" id="PTHR10954">
    <property type="entry name" value="RIBONUCLEASE H2 SUBUNIT A"/>
    <property type="match status" value="1"/>
</dbReference>
<feature type="binding site" evidence="14 15">
    <location>
        <position position="106"/>
    </location>
    <ligand>
        <name>a divalent metal cation</name>
        <dbReference type="ChEBI" id="CHEBI:60240"/>
    </ligand>
</feature>
<keyword evidence="13 14" id="KW-0464">Manganese</keyword>
<evidence type="ECO:0000256" key="2">
    <source>
        <dbReference type="ARBA" id="ARBA00001946"/>
    </source>
</evidence>
<keyword evidence="12 14" id="KW-0378">Hydrolase</keyword>
<evidence type="ECO:0000256" key="11">
    <source>
        <dbReference type="ARBA" id="ARBA00022759"/>
    </source>
</evidence>
<dbReference type="RefSeq" id="WP_348758895.1">
    <property type="nucleotide sequence ID" value="NZ_OZ026884.1"/>
</dbReference>
<evidence type="ECO:0000313" key="18">
    <source>
        <dbReference type="EMBL" id="CAL1239327.1"/>
    </source>
</evidence>
<evidence type="ECO:0000256" key="10">
    <source>
        <dbReference type="ARBA" id="ARBA00022723"/>
    </source>
</evidence>
<keyword evidence="8 14" id="KW-0963">Cytoplasm</keyword>
<comment type="function">
    <text evidence="3 14 16">Endonuclease that specifically degrades the RNA of RNA-DNA hybrids.</text>
</comment>